<dbReference type="SUPFAM" id="SSF56801">
    <property type="entry name" value="Acetyl-CoA synthetase-like"/>
    <property type="match status" value="1"/>
</dbReference>
<feature type="domain" description="AMP-dependent synthetase/ligase" evidence="3">
    <location>
        <begin position="8"/>
        <end position="354"/>
    </location>
</feature>
<accession>A0A1S1R6Q2</accession>
<dbReference type="OrthoDB" id="9803968at2"/>
<dbReference type="Gene3D" id="3.30.300.30">
    <property type="match status" value="1"/>
</dbReference>
<evidence type="ECO:0000256" key="2">
    <source>
        <dbReference type="ARBA" id="ARBA00022598"/>
    </source>
</evidence>
<evidence type="ECO:0000313" key="5">
    <source>
        <dbReference type="EMBL" id="OHV40414.1"/>
    </source>
</evidence>
<dbReference type="Gene3D" id="3.40.50.12780">
    <property type="entry name" value="N-terminal domain of ligase-like"/>
    <property type="match status" value="1"/>
</dbReference>
<keyword evidence="6" id="KW-1185">Reference proteome</keyword>
<dbReference type="GO" id="GO:0031956">
    <property type="term" value="F:medium-chain fatty acid-CoA ligase activity"/>
    <property type="evidence" value="ECO:0007669"/>
    <property type="project" value="TreeGrafter"/>
</dbReference>
<evidence type="ECO:0000313" key="6">
    <source>
        <dbReference type="Proteomes" id="UP000179769"/>
    </source>
</evidence>
<keyword evidence="2 5" id="KW-0436">Ligase</keyword>
<name>A0A1S1R6Q2_9ACTN</name>
<dbReference type="Pfam" id="PF00501">
    <property type="entry name" value="AMP-binding"/>
    <property type="match status" value="1"/>
</dbReference>
<evidence type="ECO:0000259" key="3">
    <source>
        <dbReference type="Pfam" id="PF00501"/>
    </source>
</evidence>
<proteinExistence type="inferred from homology"/>
<evidence type="ECO:0000259" key="4">
    <source>
        <dbReference type="Pfam" id="PF13193"/>
    </source>
</evidence>
<dbReference type="AlphaFoldDB" id="A0A1S1R6Q2"/>
<dbReference type="RefSeq" id="WP_071060730.1">
    <property type="nucleotide sequence ID" value="NZ_MAXA01000070.1"/>
</dbReference>
<gene>
    <name evidence="5" type="ORF">BBK14_32520</name>
</gene>
<dbReference type="InterPro" id="IPR025110">
    <property type="entry name" value="AMP-bd_C"/>
</dbReference>
<feature type="domain" description="AMP-binding enzyme C-terminal" evidence="4">
    <location>
        <begin position="405"/>
        <end position="487"/>
    </location>
</feature>
<dbReference type="Proteomes" id="UP000179769">
    <property type="component" value="Unassembled WGS sequence"/>
</dbReference>
<dbReference type="InterPro" id="IPR000873">
    <property type="entry name" value="AMP-dep_synth/lig_dom"/>
</dbReference>
<protein>
    <submittedName>
        <fullName evidence="5">Cyclohexanecarboxylate-CoA ligase</fullName>
    </submittedName>
</protein>
<dbReference type="InterPro" id="IPR045851">
    <property type="entry name" value="AMP-bd_C_sf"/>
</dbReference>
<comment type="caution">
    <text evidence="5">The sequence shown here is derived from an EMBL/GenBank/DDBJ whole genome shotgun (WGS) entry which is preliminary data.</text>
</comment>
<comment type="similarity">
    <text evidence="1">Belongs to the ATP-dependent AMP-binding enzyme family.</text>
</comment>
<evidence type="ECO:0000256" key="1">
    <source>
        <dbReference type="ARBA" id="ARBA00006432"/>
    </source>
</evidence>
<dbReference type="PANTHER" id="PTHR43201:SF5">
    <property type="entry name" value="MEDIUM-CHAIN ACYL-COA LIGASE ACSF2, MITOCHONDRIAL"/>
    <property type="match status" value="1"/>
</dbReference>
<dbReference type="PANTHER" id="PTHR43201">
    <property type="entry name" value="ACYL-COA SYNTHETASE"/>
    <property type="match status" value="1"/>
</dbReference>
<organism evidence="5 6">
    <name type="scientific">Parafrankia soli</name>
    <dbReference type="NCBI Taxonomy" id="2599596"/>
    <lineage>
        <taxon>Bacteria</taxon>
        <taxon>Bacillati</taxon>
        <taxon>Actinomycetota</taxon>
        <taxon>Actinomycetes</taxon>
        <taxon>Frankiales</taxon>
        <taxon>Frankiaceae</taxon>
        <taxon>Parafrankia</taxon>
    </lineage>
</organism>
<sequence length="506" mass="52639">MTFWGLLDDAARRVPDAVVLADDHGRSLTTAALRDAAGRAAAGLHGHGVEPGDVVSWQLPTTLEAVVLLAACARLGAVQNPVIPAFRHREVGFIVRQVSARLVVVPESWHGFGHGEMARSFGPEVLALDLDGPPGSALRLPEGDSTGLPAAPARADECRWIYYSSGTTADPKGARHTDASVIASSDGVVAGLGFGAGDVYPIAWPIGHIGGVSMLAAALRAGGTLVLFDAFDPAVTPERMAAHRPTILGSATPFFRAYAAAQRRRAGKPLFPALRACVGGGAATPEPVSREVAEVLGVPGVLGSWGLTEFPVATSETPTDAEPGTTVGRPAAGVRVRVVAGELRLKGPQCFLGYQDAALDADAFDADGWLRTGDLGDVDEQGRVRVRGRLKEVVIRNAENISAAEVERVLARHPAVRDVAVVGVPDERTGERVCAVVVVGPGGPGGPGDEVTLAALVAHCRAEGLARHKCPERLEVVDELPRSPMGKVLRRELEGWLASAPGGVIG</sequence>
<dbReference type="GO" id="GO:0006631">
    <property type="term" value="P:fatty acid metabolic process"/>
    <property type="evidence" value="ECO:0007669"/>
    <property type="project" value="TreeGrafter"/>
</dbReference>
<dbReference type="EMBL" id="MAXA01000070">
    <property type="protein sequence ID" value="OHV40414.1"/>
    <property type="molecule type" value="Genomic_DNA"/>
</dbReference>
<reference evidence="6" key="1">
    <citation type="submission" date="2016-07" db="EMBL/GenBank/DDBJ databases">
        <title>Frankia sp. NRRL B-16219 Genome sequencing.</title>
        <authorList>
            <person name="Ghodhbane-Gtari F."/>
            <person name="Swanson E."/>
            <person name="Gueddou A."/>
            <person name="Louati M."/>
            <person name="Nouioui I."/>
            <person name="Hezbri K."/>
            <person name="Abebe-Akele F."/>
            <person name="Simpson S."/>
            <person name="Morris K."/>
            <person name="Thomas K."/>
            <person name="Gtari M."/>
            <person name="Tisa L.S."/>
        </authorList>
    </citation>
    <scope>NUCLEOTIDE SEQUENCE [LARGE SCALE GENOMIC DNA]</scope>
    <source>
        <strain evidence="6">NRRL B-16219</strain>
    </source>
</reference>
<dbReference type="Pfam" id="PF13193">
    <property type="entry name" value="AMP-binding_C"/>
    <property type="match status" value="1"/>
</dbReference>
<dbReference type="InterPro" id="IPR042099">
    <property type="entry name" value="ANL_N_sf"/>
</dbReference>